<dbReference type="InterPro" id="IPR015889">
    <property type="entry name" value="Intradiol_dOase_core"/>
</dbReference>
<evidence type="ECO:0000313" key="2">
    <source>
        <dbReference type="Proteomes" id="UP000807469"/>
    </source>
</evidence>
<dbReference type="EMBL" id="MU155672">
    <property type="protein sequence ID" value="KAF9471515.1"/>
    <property type="molecule type" value="Genomic_DNA"/>
</dbReference>
<evidence type="ECO:0000313" key="1">
    <source>
        <dbReference type="EMBL" id="KAF9471515.1"/>
    </source>
</evidence>
<comment type="caution">
    <text evidence="1">The sequence shown here is derived from an EMBL/GenBank/DDBJ whole genome shotgun (WGS) entry which is preliminary data.</text>
</comment>
<dbReference type="PANTHER" id="PTHR34315:SF1">
    <property type="entry name" value="INTRADIOL RING-CLEAVAGE DIOXYGENASES DOMAIN-CONTAINING PROTEIN-RELATED"/>
    <property type="match status" value="1"/>
</dbReference>
<keyword evidence="1" id="KW-0560">Oxidoreductase</keyword>
<dbReference type="SUPFAM" id="SSF49482">
    <property type="entry name" value="Aromatic compound dioxygenase"/>
    <property type="match status" value="1"/>
</dbReference>
<accession>A0A9P5YPW0</accession>
<feature type="non-terminal residue" evidence="1">
    <location>
        <position position="170"/>
    </location>
</feature>
<keyword evidence="2" id="KW-1185">Reference proteome</keyword>
<dbReference type="Gene3D" id="2.60.130.10">
    <property type="entry name" value="Aromatic compound dioxygenase"/>
    <property type="match status" value="1"/>
</dbReference>
<protein>
    <submittedName>
        <fullName evidence="1">Aromatic compound dioxygenase</fullName>
    </submittedName>
</protein>
<dbReference type="PANTHER" id="PTHR34315">
    <property type="match status" value="1"/>
</dbReference>
<feature type="non-terminal residue" evidence="1">
    <location>
        <position position="1"/>
    </location>
</feature>
<gene>
    <name evidence="1" type="ORF">BDN70DRAFT_772925</name>
</gene>
<sequence>NSTGVYAGVVAQGNGNTADTSNINATFARGITLTDSDGVAYFETLVPGHYTGRANHIHIMATINATVLANNTLSGGSISHVGQVFFDQDLLTTVEATSPYSSNTQNQTQNKDDSILGEETVSMDPFLNYVLLGSDVSEGVLGWISIGIDPSKEYNITSAASWTQNGGVAN</sequence>
<dbReference type="Proteomes" id="UP000807469">
    <property type="component" value="Unassembled WGS sequence"/>
</dbReference>
<dbReference type="AlphaFoldDB" id="A0A9P5YPW0"/>
<reference evidence="1" key="1">
    <citation type="submission" date="2020-11" db="EMBL/GenBank/DDBJ databases">
        <authorList>
            <consortium name="DOE Joint Genome Institute"/>
            <person name="Ahrendt S."/>
            <person name="Riley R."/>
            <person name="Andreopoulos W."/>
            <person name="Labutti K."/>
            <person name="Pangilinan J."/>
            <person name="Ruiz-Duenas F.J."/>
            <person name="Barrasa J.M."/>
            <person name="Sanchez-Garcia M."/>
            <person name="Camarero S."/>
            <person name="Miyauchi S."/>
            <person name="Serrano A."/>
            <person name="Linde D."/>
            <person name="Babiker R."/>
            <person name="Drula E."/>
            <person name="Ayuso-Fernandez I."/>
            <person name="Pacheco R."/>
            <person name="Padilla G."/>
            <person name="Ferreira P."/>
            <person name="Barriuso J."/>
            <person name="Kellner H."/>
            <person name="Castanera R."/>
            <person name="Alfaro M."/>
            <person name="Ramirez L."/>
            <person name="Pisabarro A.G."/>
            <person name="Kuo A."/>
            <person name="Tritt A."/>
            <person name="Lipzen A."/>
            <person name="He G."/>
            <person name="Yan M."/>
            <person name="Ng V."/>
            <person name="Cullen D."/>
            <person name="Martin F."/>
            <person name="Rosso M.-N."/>
            <person name="Henrissat B."/>
            <person name="Hibbett D."/>
            <person name="Martinez A.T."/>
            <person name="Grigoriev I.V."/>
        </authorList>
    </citation>
    <scope>NUCLEOTIDE SEQUENCE</scope>
    <source>
        <strain evidence="1">CIRM-BRFM 674</strain>
    </source>
</reference>
<proteinExistence type="predicted"/>
<dbReference type="OrthoDB" id="121380at2759"/>
<keyword evidence="1" id="KW-0223">Dioxygenase</keyword>
<name>A0A9P5YPW0_9AGAR</name>
<organism evidence="1 2">
    <name type="scientific">Pholiota conissans</name>
    <dbReference type="NCBI Taxonomy" id="109636"/>
    <lineage>
        <taxon>Eukaryota</taxon>
        <taxon>Fungi</taxon>
        <taxon>Dikarya</taxon>
        <taxon>Basidiomycota</taxon>
        <taxon>Agaricomycotina</taxon>
        <taxon>Agaricomycetes</taxon>
        <taxon>Agaricomycetidae</taxon>
        <taxon>Agaricales</taxon>
        <taxon>Agaricineae</taxon>
        <taxon>Strophariaceae</taxon>
        <taxon>Pholiota</taxon>
    </lineage>
</organism>
<dbReference type="GO" id="GO:0016702">
    <property type="term" value="F:oxidoreductase activity, acting on single donors with incorporation of molecular oxygen, incorporation of two atoms of oxygen"/>
    <property type="evidence" value="ECO:0007669"/>
    <property type="project" value="InterPro"/>
</dbReference>
<dbReference type="GO" id="GO:0005506">
    <property type="term" value="F:iron ion binding"/>
    <property type="evidence" value="ECO:0007669"/>
    <property type="project" value="InterPro"/>
</dbReference>